<dbReference type="Gene3D" id="2.40.30.10">
    <property type="entry name" value="Translation factors"/>
    <property type="match status" value="2"/>
</dbReference>
<evidence type="ECO:0000256" key="4">
    <source>
        <dbReference type="ARBA" id="ARBA00022917"/>
    </source>
</evidence>
<evidence type="ECO:0000313" key="7">
    <source>
        <dbReference type="EMBL" id="EFB13146.1"/>
    </source>
</evidence>
<evidence type="ECO:0000256" key="5">
    <source>
        <dbReference type="ARBA" id="ARBA00023134"/>
    </source>
</evidence>
<comment type="similarity">
    <text evidence="1">Belongs to the TRAFAC class translation factor GTPase superfamily. Classic translation factor GTPase family. EF-Tu/EF-1A subfamily.</text>
</comment>
<dbReference type="Pfam" id="PF22594">
    <property type="entry name" value="GTP-eEF1A_C"/>
    <property type="match status" value="1"/>
</dbReference>
<dbReference type="InParanoid" id="D2I199"/>
<evidence type="ECO:0000259" key="6">
    <source>
        <dbReference type="PROSITE" id="PS51722"/>
    </source>
</evidence>
<feature type="domain" description="Tr-type G" evidence="6">
    <location>
        <begin position="5"/>
        <end position="228"/>
    </location>
</feature>
<dbReference type="Gene3D" id="3.40.50.300">
    <property type="entry name" value="P-loop containing nucleotide triphosphate hydrolases"/>
    <property type="match status" value="1"/>
</dbReference>
<accession>D2I199</accession>
<dbReference type="SUPFAM" id="SSF50447">
    <property type="entry name" value="Translation proteins"/>
    <property type="match status" value="1"/>
</dbReference>
<dbReference type="PROSITE" id="PS51722">
    <property type="entry name" value="G_TR_2"/>
    <property type="match status" value="1"/>
</dbReference>
<dbReference type="InterPro" id="IPR009000">
    <property type="entry name" value="Transl_B-barrel_sf"/>
</dbReference>
<dbReference type="GO" id="GO:0003924">
    <property type="term" value="F:GTPase activity"/>
    <property type="evidence" value="ECO:0007669"/>
    <property type="project" value="InterPro"/>
</dbReference>
<dbReference type="AlphaFoldDB" id="D2I199"/>
<keyword evidence="2" id="KW-0547">Nucleotide-binding</keyword>
<gene>
    <name evidence="7" type="ORF">PANDA_019046</name>
</gene>
<dbReference type="GO" id="GO:0003746">
    <property type="term" value="F:translation elongation factor activity"/>
    <property type="evidence" value="ECO:0007669"/>
    <property type="project" value="UniProtKB-KW"/>
</dbReference>
<dbReference type="CDD" id="cd03705">
    <property type="entry name" value="EF1_alpha_III"/>
    <property type="match status" value="1"/>
</dbReference>
<dbReference type="SUPFAM" id="SSF52540">
    <property type="entry name" value="P-loop containing nucleoside triphosphate hydrolases"/>
    <property type="match status" value="1"/>
</dbReference>
<proteinExistence type="inferred from homology"/>
<evidence type="ECO:0000256" key="2">
    <source>
        <dbReference type="ARBA" id="ARBA00022741"/>
    </source>
</evidence>
<name>D2I199_AILME</name>
<protein>
    <recommendedName>
        <fullName evidence="6">Tr-type G domain-containing protein</fullName>
    </recommendedName>
</protein>
<dbReference type="Pfam" id="PF00009">
    <property type="entry name" value="GTP_EFTU"/>
    <property type="match status" value="1"/>
</dbReference>
<organism evidence="7">
    <name type="scientific">Ailuropoda melanoleuca</name>
    <name type="common">Giant panda</name>
    <dbReference type="NCBI Taxonomy" id="9646"/>
    <lineage>
        <taxon>Eukaryota</taxon>
        <taxon>Metazoa</taxon>
        <taxon>Chordata</taxon>
        <taxon>Craniata</taxon>
        <taxon>Vertebrata</taxon>
        <taxon>Euteleostomi</taxon>
        <taxon>Mammalia</taxon>
        <taxon>Eutheria</taxon>
        <taxon>Laurasiatheria</taxon>
        <taxon>Carnivora</taxon>
        <taxon>Caniformia</taxon>
        <taxon>Ursidae</taxon>
        <taxon>Ailuropoda</taxon>
    </lineage>
</organism>
<dbReference type="InterPro" id="IPR009001">
    <property type="entry name" value="Transl_elong_EF1A/Init_IF2_C"/>
</dbReference>
<feature type="non-terminal residue" evidence="7">
    <location>
        <position position="405"/>
    </location>
</feature>
<sequence>MGEEKTDNNIVIIGHVDSGKSTTTGHLIYKCGGIDKRTIEKFEKEAAEMGKGSFKYAWVLDKLKAERERGITIDISLWKFETSKYYVTIIDAPGHRDFIKNMITGTSQADCAVLIVAAGVGEFEAGISKNGQTREHALLAYTLGVKQLIVGVNKMDSTEPPYSQKRYEEIVKEVSTYIKKIGYNPDTVAFVPISGWNGDNMLEPSANMPWFKGWKKPGMVVTFAPVNVTTEVKSVEMHHEALSEALPGDNVGFNVKNVSVKDVRRGNVAGDSKNDPPMEAAGFTAQVIILNHPGQISAGYAPVLDCHTAHIACKFAELKEKIDRRSGKKLEDGPKFLKSGDAAIVDMVPGKPMCVEGFSDCPPLGHFAVCDMRQTVAVGVIKAVDKKAAGAGKVTKSAQKAQKAK</sequence>
<keyword evidence="5" id="KW-0342">GTP-binding</keyword>
<dbReference type="PANTHER" id="PTHR23115">
    <property type="entry name" value="TRANSLATION FACTOR"/>
    <property type="match status" value="1"/>
</dbReference>
<reference evidence="7" key="1">
    <citation type="journal article" date="2010" name="Nature">
        <title>The sequence and de novo assembly of the giant panda genome.</title>
        <authorList>
            <person name="Li R."/>
            <person name="Fan W."/>
            <person name="Tian G."/>
            <person name="Zhu H."/>
            <person name="He L."/>
            <person name="Cai J."/>
            <person name="Huang Q."/>
            <person name="Cai Q."/>
            <person name="Li B."/>
            <person name="Bai Y."/>
            <person name="Zhang Z."/>
            <person name="Zhang Y."/>
            <person name="Wang W."/>
            <person name="Li J."/>
            <person name="Wei F."/>
            <person name="Li H."/>
            <person name="Jian M."/>
            <person name="Li J."/>
            <person name="Zhang Z."/>
            <person name="Nielsen R."/>
            <person name="Li D."/>
            <person name="Gu W."/>
            <person name="Yang Z."/>
            <person name="Xuan Z."/>
            <person name="Ryder O.A."/>
            <person name="Leung F.C."/>
            <person name="Zhou Y."/>
            <person name="Cao J."/>
            <person name="Sun X."/>
            <person name="Fu Y."/>
            <person name="Fang X."/>
            <person name="Guo X."/>
            <person name="Wang B."/>
            <person name="Hou R."/>
            <person name="Shen F."/>
            <person name="Mu B."/>
            <person name="Ni P."/>
            <person name="Lin R."/>
            <person name="Qian W."/>
            <person name="Wang G."/>
            <person name="Yu C."/>
            <person name="Nie W."/>
            <person name="Wang J."/>
            <person name="Wu Z."/>
            <person name="Liang H."/>
            <person name="Min J."/>
            <person name="Wu Q."/>
            <person name="Cheng S."/>
            <person name="Ruan J."/>
            <person name="Wang M."/>
            <person name="Shi Z."/>
            <person name="Wen M."/>
            <person name="Liu B."/>
            <person name="Ren X."/>
            <person name="Zheng H."/>
            <person name="Dong D."/>
            <person name="Cook K."/>
            <person name="Shan G."/>
            <person name="Zhang H."/>
            <person name="Kosiol C."/>
            <person name="Xie X."/>
            <person name="Lu Z."/>
            <person name="Zheng H."/>
            <person name="Li Y."/>
            <person name="Steiner C.C."/>
            <person name="Lam T.T."/>
            <person name="Lin S."/>
            <person name="Zhang Q."/>
            <person name="Li G."/>
            <person name="Tian J."/>
            <person name="Gong T."/>
            <person name="Liu H."/>
            <person name="Zhang D."/>
            <person name="Fang L."/>
            <person name="Ye C."/>
            <person name="Zhang J."/>
            <person name="Hu W."/>
            <person name="Xu A."/>
            <person name="Ren Y."/>
            <person name="Zhang G."/>
            <person name="Bruford M.W."/>
            <person name="Li Q."/>
            <person name="Ma L."/>
            <person name="Guo Y."/>
            <person name="An N."/>
            <person name="Hu Y."/>
            <person name="Zheng Y."/>
            <person name="Shi Y."/>
            <person name="Li Z."/>
            <person name="Liu Q."/>
            <person name="Chen Y."/>
            <person name="Zhao J."/>
            <person name="Qu N."/>
            <person name="Zhao S."/>
            <person name="Tian F."/>
            <person name="Wang X."/>
            <person name="Wang H."/>
            <person name="Xu L."/>
            <person name="Liu X."/>
            <person name="Vinar T."/>
            <person name="Wang Y."/>
            <person name="Lam T.W."/>
            <person name="Yiu S.M."/>
            <person name="Liu S."/>
            <person name="Zhang H."/>
            <person name="Li D."/>
            <person name="Huang Y."/>
            <person name="Wang X."/>
            <person name="Yang G."/>
            <person name="Jiang Z."/>
            <person name="Wang J."/>
            <person name="Qin N."/>
            <person name="Li L."/>
            <person name="Li J."/>
            <person name="Bolund L."/>
            <person name="Kristiansen K."/>
            <person name="Wong G.K."/>
            <person name="Olson M."/>
            <person name="Zhang X."/>
            <person name="Li S."/>
            <person name="Yang H."/>
            <person name="Wang J."/>
            <person name="Wang J."/>
        </authorList>
    </citation>
    <scope>NUCLEOTIDE SEQUENCE [LARGE SCALE GENOMIC DNA]</scope>
</reference>
<dbReference type="HOGENOM" id="CLU_007265_3_5_1"/>
<evidence type="ECO:0000256" key="3">
    <source>
        <dbReference type="ARBA" id="ARBA00022768"/>
    </source>
</evidence>
<dbReference type="EMBL" id="GL193965">
    <property type="protein sequence ID" value="EFB13146.1"/>
    <property type="molecule type" value="Genomic_DNA"/>
</dbReference>
<dbReference type="InterPro" id="IPR031157">
    <property type="entry name" value="G_TR_CS"/>
</dbReference>
<dbReference type="InterPro" id="IPR000795">
    <property type="entry name" value="T_Tr_GTP-bd_dom"/>
</dbReference>
<keyword evidence="4" id="KW-0648">Protein biosynthesis</keyword>
<dbReference type="GO" id="GO:0005525">
    <property type="term" value="F:GTP binding"/>
    <property type="evidence" value="ECO:0007669"/>
    <property type="project" value="UniProtKB-KW"/>
</dbReference>
<dbReference type="CDD" id="cd01883">
    <property type="entry name" value="EF1_alpha"/>
    <property type="match status" value="1"/>
</dbReference>
<evidence type="ECO:0000256" key="1">
    <source>
        <dbReference type="ARBA" id="ARBA00007249"/>
    </source>
</evidence>
<dbReference type="PROSITE" id="PS00301">
    <property type="entry name" value="G_TR_1"/>
    <property type="match status" value="1"/>
</dbReference>
<dbReference type="InterPro" id="IPR027417">
    <property type="entry name" value="P-loop_NTPase"/>
</dbReference>
<dbReference type="PRINTS" id="PR00315">
    <property type="entry name" value="ELONGATNFCT"/>
</dbReference>
<keyword evidence="3" id="KW-0251">Elongation factor</keyword>
<dbReference type="FunFam" id="3.40.50.300:FF:000090">
    <property type="entry name" value="Elongation factor 1-alpha"/>
    <property type="match status" value="1"/>
</dbReference>
<dbReference type="InterPro" id="IPR054696">
    <property type="entry name" value="GTP-eEF1A_C"/>
</dbReference>
<dbReference type="FunFam" id="2.40.30.10:FF:000005">
    <property type="entry name" value="Elongation factor 1-alpha"/>
    <property type="match status" value="1"/>
</dbReference>
<dbReference type="InterPro" id="IPR050100">
    <property type="entry name" value="TRAFAC_GTPase_members"/>
</dbReference>
<dbReference type="InterPro" id="IPR004161">
    <property type="entry name" value="EFTu-like_2"/>
</dbReference>
<dbReference type="Pfam" id="PF03144">
    <property type="entry name" value="GTP_EFTU_D2"/>
    <property type="match status" value="1"/>
</dbReference>
<dbReference type="SUPFAM" id="SSF50465">
    <property type="entry name" value="EF-Tu/eEF-1alpha/eIF2-gamma C-terminal domain"/>
    <property type="match status" value="1"/>
</dbReference>